<dbReference type="PATRIC" id="fig|43678.3.peg.3166"/>
<sequence>MSTLSLSSPPPGITEDVWATHEAAEPEAGDLWLLSWDGRALGLCVIYARLDDFVLVWPVSLPSDPVAPPAVTVTNTPLEVPLYPWPSRETGVSDMLLHRRLGRLIDTRTLEATAEAFDDGDPPPLPFAPVAATADRVAAEGYSLELIDIWASICLLEWPGPAPDRRLDPDALRKAHVSPSALAEILNSDTPTAVQVFRGEASVTPSQFEAIESATGVSPGQLVGGNARKVQRLLIDPSRKPRILELSEHLGIGEADARDLVASEYALAARSTGGVEERLEGVFSRLLADR</sequence>
<dbReference type="EMBL" id="LRIE01000081">
    <property type="protein sequence ID" value="KZM34191.1"/>
    <property type="molecule type" value="Genomic_DNA"/>
</dbReference>
<dbReference type="Proteomes" id="UP000076447">
    <property type="component" value="Unassembled WGS sequence"/>
</dbReference>
<gene>
    <name evidence="2" type="ORF">OJAG_30200</name>
</gene>
<accession>A0A163QI82</accession>
<comment type="caution">
    <text evidence="2">The sequence shown here is derived from an EMBL/GenBank/DDBJ whole genome shotgun (WGS) entry which is preliminary data.</text>
</comment>
<evidence type="ECO:0000259" key="1">
    <source>
        <dbReference type="PROSITE" id="PS50943"/>
    </source>
</evidence>
<dbReference type="AlphaFoldDB" id="A0A163QI82"/>
<dbReference type="OrthoDB" id="4617042at2"/>
<name>A0A163QI82_9CELL</name>
<evidence type="ECO:0000313" key="2">
    <source>
        <dbReference type="EMBL" id="KZM34191.1"/>
    </source>
</evidence>
<proteinExistence type="predicted"/>
<reference evidence="2 3" key="1">
    <citation type="submission" date="2016-01" db="EMBL/GenBank/DDBJ databases">
        <title>Genome sequence of Oerskovia enterophila VJag, an agar and cellulose degrading bacterium.</title>
        <authorList>
            <person name="Poehlein A."/>
            <person name="Jag V."/>
            <person name="Bengelsdorf F."/>
            <person name="Duerre P."/>
            <person name="Daniel R."/>
        </authorList>
    </citation>
    <scope>NUCLEOTIDE SEQUENCE [LARGE SCALE GENOMIC DNA]</scope>
    <source>
        <strain evidence="2 3">VJag</strain>
    </source>
</reference>
<evidence type="ECO:0000313" key="3">
    <source>
        <dbReference type="Proteomes" id="UP000076447"/>
    </source>
</evidence>
<dbReference type="PROSITE" id="PS50943">
    <property type="entry name" value="HTH_CROC1"/>
    <property type="match status" value="1"/>
</dbReference>
<dbReference type="RefSeq" id="WP_056761766.1">
    <property type="nucleotide sequence ID" value="NZ_LRIE01000081.1"/>
</dbReference>
<organism evidence="2 3">
    <name type="scientific">Oerskovia enterophila</name>
    <dbReference type="NCBI Taxonomy" id="43678"/>
    <lineage>
        <taxon>Bacteria</taxon>
        <taxon>Bacillati</taxon>
        <taxon>Actinomycetota</taxon>
        <taxon>Actinomycetes</taxon>
        <taxon>Micrococcales</taxon>
        <taxon>Cellulomonadaceae</taxon>
        <taxon>Oerskovia</taxon>
    </lineage>
</organism>
<dbReference type="InterPro" id="IPR001387">
    <property type="entry name" value="Cro/C1-type_HTH"/>
</dbReference>
<feature type="domain" description="HTH cro/C1-type" evidence="1">
    <location>
        <begin position="180"/>
        <end position="222"/>
    </location>
</feature>
<protein>
    <recommendedName>
        <fullName evidence="1">HTH cro/C1-type domain-containing protein</fullName>
    </recommendedName>
</protein>